<evidence type="ECO:0000256" key="9">
    <source>
        <dbReference type="RuleBase" id="RU362102"/>
    </source>
</evidence>
<dbReference type="AlphaFoldDB" id="A0A8D0A4B3"/>
<dbReference type="Pfam" id="PF01735">
    <property type="entry name" value="PLA2_B"/>
    <property type="match status" value="1"/>
</dbReference>
<evidence type="ECO:0000256" key="6">
    <source>
        <dbReference type="ARBA" id="ARBA00022963"/>
    </source>
</evidence>
<evidence type="ECO:0000256" key="3">
    <source>
        <dbReference type="ARBA" id="ARBA00022723"/>
    </source>
</evidence>
<dbReference type="FunFam" id="2.60.40.150:FF:000030">
    <property type="entry name" value="Phospholipase A2"/>
    <property type="match status" value="1"/>
</dbReference>
<dbReference type="PROSITE" id="PS51210">
    <property type="entry name" value="PLA2C"/>
    <property type="match status" value="1"/>
</dbReference>
<keyword evidence="14" id="KW-1185">Reference proteome</keyword>
<evidence type="ECO:0000313" key="14">
    <source>
        <dbReference type="Proteomes" id="UP000694568"/>
    </source>
</evidence>
<dbReference type="PANTHER" id="PTHR10728:SF13">
    <property type="entry name" value="CYTOSOLIC PHOSPHOLIPASE A2"/>
    <property type="match status" value="1"/>
</dbReference>
<keyword evidence="7 8" id="KW-0443">Lipid metabolism</keyword>
<evidence type="ECO:0000256" key="4">
    <source>
        <dbReference type="ARBA" id="ARBA00022801"/>
    </source>
</evidence>
<evidence type="ECO:0000256" key="10">
    <source>
        <dbReference type="SAM" id="MobiDB-lite"/>
    </source>
</evidence>
<dbReference type="SUPFAM" id="SSF49562">
    <property type="entry name" value="C2 domain (Calcium/lipid-binding domain, CaLB)"/>
    <property type="match status" value="1"/>
</dbReference>
<dbReference type="GO" id="GO:0046475">
    <property type="term" value="P:glycerophospholipid catabolic process"/>
    <property type="evidence" value="ECO:0007669"/>
    <property type="project" value="TreeGrafter"/>
</dbReference>
<evidence type="ECO:0000259" key="11">
    <source>
        <dbReference type="PROSITE" id="PS50004"/>
    </source>
</evidence>
<keyword evidence="4 8" id="KW-0378">Hydrolase</keyword>
<dbReference type="Pfam" id="PF00168">
    <property type="entry name" value="C2"/>
    <property type="match status" value="1"/>
</dbReference>
<dbReference type="SMART" id="SM00239">
    <property type="entry name" value="C2"/>
    <property type="match status" value="1"/>
</dbReference>
<comment type="subcellular location">
    <subcellularLocation>
        <location evidence="1">Cytoplasm</location>
    </subcellularLocation>
</comment>
<dbReference type="PANTHER" id="PTHR10728">
    <property type="entry name" value="CYTOSOLIC PHOSPHOLIPASE A2"/>
    <property type="match status" value="1"/>
</dbReference>
<dbReference type="CDD" id="cd07200">
    <property type="entry name" value="cPLA2_Grp-IVA"/>
    <property type="match status" value="1"/>
</dbReference>
<name>A0A8D0A4B3_SANLU</name>
<dbReference type="PROSITE" id="PS50004">
    <property type="entry name" value="C2"/>
    <property type="match status" value="1"/>
</dbReference>
<keyword evidence="2 9" id="KW-0963">Cytoplasm</keyword>
<comment type="catalytic activity">
    <reaction evidence="9">
        <text>a 1,2-diacyl-sn-glycero-3-phosphocholine + H2O = a 1-acyl-sn-glycero-3-phosphocholine + a fatty acid + H(+)</text>
        <dbReference type="Rhea" id="RHEA:15801"/>
        <dbReference type="ChEBI" id="CHEBI:15377"/>
        <dbReference type="ChEBI" id="CHEBI:15378"/>
        <dbReference type="ChEBI" id="CHEBI:28868"/>
        <dbReference type="ChEBI" id="CHEBI:57643"/>
        <dbReference type="ChEBI" id="CHEBI:58168"/>
        <dbReference type="EC" id="3.1.1.4"/>
    </reaction>
</comment>
<keyword evidence="3 9" id="KW-0479">Metal-binding</keyword>
<comment type="domain">
    <text evidence="9">The N-terminal C2 domain associates with lipid membranes upon calcium binding.</text>
</comment>
<dbReference type="Gene3D" id="3.40.1090.10">
    <property type="entry name" value="Cytosolic phospholipase A2 catalytic domain"/>
    <property type="match status" value="1"/>
</dbReference>
<evidence type="ECO:0000256" key="2">
    <source>
        <dbReference type="ARBA" id="ARBA00022490"/>
    </source>
</evidence>
<dbReference type="EC" id="3.1.1.4" evidence="9"/>
<dbReference type="GO" id="GO:0005794">
    <property type="term" value="C:Golgi apparatus"/>
    <property type="evidence" value="ECO:0007669"/>
    <property type="project" value="TreeGrafter"/>
</dbReference>
<sequence>MASNIVVDQQFSHKFIVTVVRAESVTKGALGDLLDTPDPYVELFIPTAPESRKRTKHIDNDVNPKWNETFHFILDPNLHNVLEVTLMDANYVMDETLGTTTYDITKLTVGRTKMEPFLIGKATKVYLEMTLEICTKLDLRFSRALCDKEKQFRQTRRERVMLGIKKLLDMENVNMATVPVIAVAGSGGGFRAMVGFSGVMKALFESGVLDCATYVAGLSGSTWYMSTLYSHPEFPNKGPKDINPELMKRVSSNPLKLLLPQHMTNYIHALWTKKAAGQPVTFTDIFGMLIGETLLPARMDIKLSSIQEKINQAQSPLPLFTCLHVKPDVSELMFADWVEFSPYEIGMAKYGTFMTPDLFGSKFFMGTVVKKYEENPIHFLMGVWGSAFSILFNRVLGVKDTVGGSTMEEELEQIKPQHIVGEDSLDNDQEPRKGGTENQDGEDDRTAKASWTQRMFKSLFSDSSLFNTREGRAGKVHNFMLGLNLNTSIPFSPDSEVKCHAPIPEEEVDAVTDPDEFDRIYEPLDVKSKKIHIVDSGLTYNLPYPLILRPERGVNLIISFDFSARPSDTSPPFKELLLAEKWARMNKLPFPKIDPKVFDREGLKECYVFKPKKGEKNCPTIIHFVLVNINFRTFKAPGVPRETEKEKDLADFDIFDDPESPFSTFNFQYSNKAFTQLHDLMEFNTLNNLESTFQAMLGIVIYRYFGLDNYILTLWDDVEITCEPKYHF</sequence>
<dbReference type="GO" id="GO:0005783">
    <property type="term" value="C:endoplasmic reticulum"/>
    <property type="evidence" value="ECO:0007669"/>
    <property type="project" value="TreeGrafter"/>
</dbReference>
<evidence type="ECO:0000256" key="7">
    <source>
        <dbReference type="ARBA" id="ARBA00023098"/>
    </source>
</evidence>
<protein>
    <recommendedName>
        <fullName evidence="9">Phospholipase A2</fullName>
        <ecNumber evidence="9">3.1.1.4</ecNumber>
    </recommendedName>
</protein>
<dbReference type="GO" id="GO:0005509">
    <property type="term" value="F:calcium ion binding"/>
    <property type="evidence" value="ECO:0007669"/>
    <property type="project" value="InterPro"/>
</dbReference>
<dbReference type="GO" id="GO:0047498">
    <property type="term" value="F:calcium-dependent phospholipase A2 activity"/>
    <property type="evidence" value="ECO:0007669"/>
    <property type="project" value="TreeGrafter"/>
</dbReference>
<dbReference type="SUPFAM" id="SSF52151">
    <property type="entry name" value="FabD/lysophospholipase-like"/>
    <property type="match status" value="1"/>
</dbReference>
<evidence type="ECO:0000256" key="8">
    <source>
        <dbReference type="PROSITE-ProRule" id="PRU00555"/>
    </source>
</evidence>
<evidence type="ECO:0000256" key="5">
    <source>
        <dbReference type="ARBA" id="ARBA00022837"/>
    </source>
</evidence>
<dbReference type="InterPro" id="IPR016035">
    <property type="entry name" value="Acyl_Trfase/lysoPLipase"/>
</dbReference>
<keyword evidence="6 8" id="KW-0442">Lipid degradation</keyword>
<dbReference type="GO" id="GO:0005544">
    <property type="term" value="F:calcium-dependent phospholipid binding"/>
    <property type="evidence" value="ECO:0007669"/>
    <property type="project" value="TreeGrafter"/>
</dbReference>
<dbReference type="SMART" id="SM00022">
    <property type="entry name" value="PLAc"/>
    <property type="match status" value="1"/>
</dbReference>
<organism evidence="13 14">
    <name type="scientific">Sander lucioperca</name>
    <name type="common">Pike-perch</name>
    <name type="synonym">Perca lucioperca</name>
    <dbReference type="NCBI Taxonomy" id="283035"/>
    <lineage>
        <taxon>Eukaryota</taxon>
        <taxon>Metazoa</taxon>
        <taxon>Chordata</taxon>
        <taxon>Craniata</taxon>
        <taxon>Vertebrata</taxon>
        <taxon>Euteleostomi</taxon>
        <taxon>Actinopterygii</taxon>
        <taxon>Neopterygii</taxon>
        <taxon>Teleostei</taxon>
        <taxon>Neoteleostei</taxon>
        <taxon>Acanthomorphata</taxon>
        <taxon>Eupercaria</taxon>
        <taxon>Perciformes</taxon>
        <taxon>Percoidei</taxon>
        <taxon>Percidae</taxon>
        <taxon>Luciopercinae</taxon>
        <taxon>Sander</taxon>
    </lineage>
</organism>
<reference evidence="13" key="1">
    <citation type="submission" date="2025-08" db="UniProtKB">
        <authorList>
            <consortium name="Ensembl"/>
        </authorList>
    </citation>
    <scope>IDENTIFICATION</scope>
</reference>
<dbReference type="InterPro" id="IPR035892">
    <property type="entry name" value="C2_domain_sf"/>
</dbReference>
<dbReference type="Ensembl" id="ENSSLUT00000051849.1">
    <property type="protein sequence ID" value="ENSSLUP00000050357.1"/>
    <property type="gene ID" value="ENSSLUG00000021173.1"/>
</dbReference>
<reference evidence="13" key="2">
    <citation type="submission" date="2025-09" db="UniProtKB">
        <authorList>
            <consortium name="Ensembl"/>
        </authorList>
    </citation>
    <scope>IDENTIFICATION</scope>
</reference>
<evidence type="ECO:0000259" key="12">
    <source>
        <dbReference type="PROSITE" id="PS51210"/>
    </source>
</evidence>
<feature type="domain" description="C2" evidence="11">
    <location>
        <begin position="1"/>
        <end position="117"/>
    </location>
</feature>
<dbReference type="InterPro" id="IPR000008">
    <property type="entry name" value="C2_dom"/>
</dbReference>
<accession>A0A8D0A4B3</accession>
<proteinExistence type="predicted"/>
<dbReference type="InterPro" id="IPR041847">
    <property type="entry name" value="C2_cPLA2"/>
</dbReference>
<keyword evidence="5 9" id="KW-0106">Calcium</keyword>
<dbReference type="GO" id="GO:0005634">
    <property type="term" value="C:nucleus"/>
    <property type="evidence" value="ECO:0007669"/>
    <property type="project" value="TreeGrafter"/>
</dbReference>
<dbReference type="GeneTree" id="ENSGT01030000234606"/>
<dbReference type="GO" id="GO:0005829">
    <property type="term" value="C:cytosol"/>
    <property type="evidence" value="ECO:0007669"/>
    <property type="project" value="TreeGrafter"/>
</dbReference>
<dbReference type="InterPro" id="IPR002642">
    <property type="entry name" value="LysoPLipase_cat_dom"/>
</dbReference>
<feature type="region of interest" description="Disordered" evidence="10">
    <location>
        <begin position="417"/>
        <end position="448"/>
    </location>
</feature>
<dbReference type="Gene3D" id="2.60.40.150">
    <property type="entry name" value="C2 domain"/>
    <property type="match status" value="1"/>
</dbReference>
<gene>
    <name evidence="13" type="primary">pla2g4ab</name>
</gene>
<dbReference type="Proteomes" id="UP000694568">
    <property type="component" value="Unplaced"/>
</dbReference>
<feature type="domain" description="PLA2c" evidence="12">
    <location>
        <begin position="133"/>
        <end position="728"/>
    </location>
</feature>
<evidence type="ECO:0000313" key="13">
    <source>
        <dbReference type="Ensembl" id="ENSSLUP00000050357.1"/>
    </source>
</evidence>
<dbReference type="CDD" id="cd04036">
    <property type="entry name" value="C2_cPLA2"/>
    <property type="match status" value="1"/>
</dbReference>
<evidence type="ECO:0000256" key="1">
    <source>
        <dbReference type="ARBA" id="ARBA00004496"/>
    </source>
</evidence>